<feature type="compositionally biased region" description="Low complexity" evidence="1">
    <location>
        <begin position="382"/>
        <end position="407"/>
    </location>
</feature>
<feature type="compositionally biased region" description="Basic and acidic residues" evidence="1">
    <location>
        <begin position="428"/>
        <end position="445"/>
    </location>
</feature>
<dbReference type="OrthoDB" id="3071207at2759"/>
<feature type="compositionally biased region" description="Low complexity" evidence="1">
    <location>
        <begin position="163"/>
        <end position="191"/>
    </location>
</feature>
<feature type="region of interest" description="Disordered" evidence="1">
    <location>
        <begin position="113"/>
        <end position="240"/>
    </location>
</feature>
<gene>
    <name evidence="3" type="ORF">HMN09_00026600</name>
</gene>
<evidence type="ECO:0000313" key="3">
    <source>
        <dbReference type="EMBL" id="KAF7322482.1"/>
    </source>
</evidence>
<protein>
    <submittedName>
        <fullName evidence="3">Uncharacterized protein</fullName>
    </submittedName>
</protein>
<proteinExistence type="predicted"/>
<evidence type="ECO:0000256" key="1">
    <source>
        <dbReference type="SAM" id="MobiDB-lite"/>
    </source>
</evidence>
<feature type="region of interest" description="Disordered" evidence="1">
    <location>
        <begin position="547"/>
        <end position="594"/>
    </location>
</feature>
<feature type="transmembrane region" description="Helical" evidence="2">
    <location>
        <begin position="12"/>
        <end position="33"/>
    </location>
</feature>
<keyword evidence="2" id="KW-0812">Transmembrane</keyword>
<evidence type="ECO:0000256" key="2">
    <source>
        <dbReference type="SAM" id="Phobius"/>
    </source>
</evidence>
<dbReference type="AlphaFoldDB" id="A0A8H6TTH2"/>
<organism evidence="3 4">
    <name type="scientific">Mycena chlorophos</name>
    <name type="common">Agaric fungus</name>
    <name type="synonym">Agaricus chlorophos</name>
    <dbReference type="NCBI Taxonomy" id="658473"/>
    <lineage>
        <taxon>Eukaryota</taxon>
        <taxon>Fungi</taxon>
        <taxon>Dikarya</taxon>
        <taxon>Basidiomycota</taxon>
        <taxon>Agaricomycotina</taxon>
        <taxon>Agaricomycetes</taxon>
        <taxon>Agaricomycetidae</taxon>
        <taxon>Agaricales</taxon>
        <taxon>Marasmiineae</taxon>
        <taxon>Mycenaceae</taxon>
        <taxon>Mycena</taxon>
    </lineage>
</organism>
<feature type="region of interest" description="Disordered" evidence="1">
    <location>
        <begin position="377"/>
        <end position="509"/>
    </location>
</feature>
<feature type="compositionally biased region" description="Acidic residues" evidence="1">
    <location>
        <begin position="446"/>
        <end position="480"/>
    </location>
</feature>
<evidence type="ECO:0000313" key="4">
    <source>
        <dbReference type="Proteomes" id="UP000613580"/>
    </source>
</evidence>
<keyword evidence="2" id="KW-1133">Transmembrane helix</keyword>
<feature type="compositionally biased region" description="Low complexity" evidence="1">
    <location>
        <begin position="199"/>
        <end position="226"/>
    </location>
</feature>
<feature type="region of interest" description="Disordered" evidence="1">
    <location>
        <begin position="56"/>
        <end position="89"/>
    </location>
</feature>
<keyword evidence="4" id="KW-1185">Reference proteome</keyword>
<sequence length="594" mass="62467">MDDDVDSLRTVLPPVVVATALATLFIAGSASVIRHRRSHLSAAPVIPEVKVESVLAEPKPAARSKERRKRGKDPLKDALKGNGGKKQQHQLNKLLATGPVESASSSHSALIDVDEDGDVTPSSGIVRPVTPPPHSPTPDMPAPPVRTRQPTAPDPWDWDGQGPSSPRVRSKSSSPAAPQSPAAPVPATASSDDLARNRAAASPSPSASGSAPASNASASGSSSAGPGTPPPQTQLASLRGALEAARLREEKARAELERATRDADALRWENGAWRRREAELQSQIHHLMHQVQAYAALYMQHPQHLQVPGSGGTSPNSPASPGFGPSPFVPPSPSGYVHPPPMFSPPMAFYGYPPGGPSPPQPQHPPHPQQASLFSMLFPNKSGSRGSGSSTSASASASVSSSSGADSPDLPPLGQLMMDRGRQRTRVHTADGRLDGHRGESRPGWEEEGWIGGEADEYPEYDDNDTGSEEKADDEDEGGEFSEMLADAILKRPESIRVGSKKRKDPDYDVSPAVVEFTFPSLIDSGLGGVHSVQPVVDLHVVVPDADGDAELEMPSDSSGAPETDSGEVTPAPHATAPHQVGEEQAEHQSAEER</sequence>
<accession>A0A8H6TTH2</accession>
<comment type="caution">
    <text evidence="3">The sequence shown here is derived from an EMBL/GenBank/DDBJ whole genome shotgun (WGS) entry which is preliminary data.</text>
</comment>
<feature type="compositionally biased region" description="Pro residues" evidence="1">
    <location>
        <begin position="354"/>
        <end position="368"/>
    </location>
</feature>
<feature type="compositionally biased region" description="Pro residues" evidence="1">
    <location>
        <begin position="129"/>
        <end position="144"/>
    </location>
</feature>
<feature type="region of interest" description="Disordered" evidence="1">
    <location>
        <begin position="352"/>
        <end position="371"/>
    </location>
</feature>
<keyword evidence="2" id="KW-0472">Membrane</keyword>
<feature type="region of interest" description="Disordered" evidence="1">
    <location>
        <begin position="305"/>
        <end position="327"/>
    </location>
</feature>
<reference evidence="3" key="1">
    <citation type="submission" date="2020-05" db="EMBL/GenBank/DDBJ databases">
        <title>Mycena genomes resolve the evolution of fungal bioluminescence.</title>
        <authorList>
            <person name="Tsai I.J."/>
        </authorList>
    </citation>
    <scope>NUCLEOTIDE SEQUENCE</scope>
    <source>
        <strain evidence="3">110903Hualien_Pintung</strain>
    </source>
</reference>
<name>A0A8H6TTH2_MYCCL</name>
<dbReference type="Proteomes" id="UP000613580">
    <property type="component" value="Unassembled WGS sequence"/>
</dbReference>
<feature type="compositionally biased region" description="Basic and acidic residues" evidence="1">
    <location>
        <begin position="581"/>
        <end position="594"/>
    </location>
</feature>
<dbReference type="EMBL" id="JACAZE010000001">
    <property type="protein sequence ID" value="KAF7322482.1"/>
    <property type="molecule type" value="Genomic_DNA"/>
</dbReference>
<feature type="compositionally biased region" description="Low complexity" evidence="1">
    <location>
        <begin position="314"/>
        <end position="326"/>
    </location>
</feature>